<dbReference type="Gramene" id="AUR62029104-RA">
    <property type="protein sequence ID" value="AUR62029104-RA:cds"/>
    <property type="gene ID" value="AUR62029104"/>
</dbReference>
<name>A0A803MGK2_CHEQI</name>
<dbReference type="EnsemblPlants" id="AUR62029104-RA">
    <property type="protein sequence ID" value="AUR62029104-RA:cds"/>
    <property type="gene ID" value="AUR62029104"/>
</dbReference>
<dbReference type="PANTHER" id="PTHR11439">
    <property type="entry name" value="GAG-POL-RELATED RETROTRANSPOSON"/>
    <property type="match status" value="1"/>
</dbReference>
<dbReference type="PANTHER" id="PTHR11439:SF498">
    <property type="entry name" value="DNAK FAMILY PROTEIN"/>
    <property type="match status" value="1"/>
</dbReference>
<reference evidence="1" key="2">
    <citation type="submission" date="2021-03" db="UniProtKB">
        <authorList>
            <consortium name="EnsemblPlants"/>
        </authorList>
    </citation>
    <scope>IDENTIFICATION</scope>
</reference>
<evidence type="ECO:0000313" key="2">
    <source>
        <dbReference type="Proteomes" id="UP000596660"/>
    </source>
</evidence>
<evidence type="ECO:0000313" key="1">
    <source>
        <dbReference type="EnsemblPlants" id="AUR62029104-RA:cds"/>
    </source>
</evidence>
<proteinExistence type="predicted"/>
<dbReference type="OMA" id="KTISWCW"/>
<sequence length="80" mass="9155">MTNARPLKIPMDPHLKLKDDTGSVLKDAEPYQVGKLIYLTITRLDIAFTVHVLSKFMHKPTDVHYQCAKRVLRYLSGSTQ</sequence>
<dbReference type="AlphaFoldDB" id="A0A803MGK2"/>
<protein>
    <submittedName>
        <fullName evidence="1">Uncharacterized protein</fullName>
    </submittedName>
</protein>
<keyword evidence="2" id="KW-1185">Reference proteome</keyword>
<organism evidence="1 2">
    <name type="scientific">Chenopodium quinoa</name>
    <name type="common">Quinoa</name>
    <dbReference type="NCBI Taxonomy" id="63459"/>
    <lineage>
        <taxon>Eukaryota</taxon>
        <taxon>Viridiplantae</taxon>
        <taxon>Streptophyta</taxon>
        <taxon>Embryophyta</taxon>
        <taxon>Tracheophyta</taxon>
        <taxon>Spermatophyta</taxon>
        <taxon>Magnoliopsida</taxon>
        <taxon>eudicotyledons</taxon>
        <taxon>Gunneridae</taxon>
        <taxon>Pentapetalae</taxon>
        <taxon>Caryophyllales</taxon>
        <taxon>Chenopodiaceae</taxon>
        <taxon>Chenopodioideae</taxon>
        <taxon>Atripliceae</taxon>
        <taxon>Chenopodium</taxon>
    </lineage>
</organism>
<accession>A0A803MGK2</accession>
<reference evidence="1" key="1">
    <citation type="journal article" date="2017" name="Nature">
        <title>The genome of Chenopodium quinoa.</title>
        <authorList>
            <person name="Jarvis D.E."/>
            <person name="Ho Y.S."/>
            <person name="Lightfoot D.J."/>
            <person name="Schmoeckel S.M."/>
            <person name="Li B."/>
            <person name="Borm T.J.A."/>
            <person name="Ohyanagi H."/>
            <person name="Mineta K."/>
            <person name="Michell C.T."/>
            <person name="Saber N."/>
            <person name="Kharbatia N.M."/>
            <person name="Rupper R.R."/>
            <person name="Sharp A.R."/>
            <person name="Dally N."/>
            <person name="Boughton B.A."/>
            <person name="Woo Y.H."/>
            <person name="Gao G."/>
            <person name="Schijlen E.G.W.M."/>
            <person name="Guo X."/>
            <person name="Momin A.A."/>
            <person name="Negrao S."/>
            <person name="Al-Babili S."/>
            <person name="Gehring C."/>
            <person name="Roessner U."/>
            <person name="Jung C."/>
            <person name="Murphy K."/>
            <person name="Arold S.T."/>
            <person name="Gojobori T."/>
            <person name="van der Linden C.G."/>
            <person name="van Loo E.N."/>
            <person name="Jellen E.N."/>
            <person name="Maughan P.J."/>
            <person name="Tester M."/>
        </authorList>
    </citation>
    <scope>NUCLEOTIDE SEQUENCE [LARGE SCALE GENOMIC DNA]</scope>
    <source>
        <strain evidence="1">cv. PI 614886</strain>
    </source>
</reference>
<dbReference type="Proteomes" id="UP000596660">
    <property type="component" value="Unplaced"/>
</dbReference>